<dbReference type="Pfam" id="PF00392">
    <property type="entry name" value="GntR"/>
    <property type="match status" value="1"/>
</dbReference>
<dbReference type="InterPro" id="IPR015421">
    <property type="entry name" value="PyrdxlP-dep_Trfase_major"/>
</dbReference>
<dbReference type="InterPro" id="IPR051446">
    <property type="entry name" value="HTH_trans_reg/aminotransferase"/>
</dbReference>
<evidence type="ECO:0000256" key="1">
    <source>
        <dbReference type="ARBA" id="ARBA00005384"/>
    </source>
</evidence>
<dbReference type="InterPro" id="IPR036388">
    <property type="entry name" value="WH-like_DNA-bd_sf"/>
</dbReference>
<comment type="caution">
    <text evidence="8">The sequence shown here is derived from an EMBL/GenBank/DDBJ whole genome shotgun (WGS) entry which is preliminary data.</text>
</comment>
<dbReference type="Proteomes" id="UP000285744">
    <property type="component" value="Unassembled WGS sequence"/>
</dbReference>
<dbReference type="InterPro" id="IPR000524">
    <property type="entry name" value="Tscrpt_reg_HTH_GntR"/>
</dbReference>
<dbReference type="InterPro" id="IPR004839">
    <property type="entry name" value="Aminotransferase_I/II_large"/>
</dbReference>
<evidence type="ECO:0000313" key="9">
    <source>
        <dbReference type="Proteomes" id="UP000285744"/>
    </source>
</evidence>
<dbReference type="GO" id="GO:0008483">
    <property type="term" value="F:transaminase activity"/>
    <property type="evidence" value="ECO:0007669"/>
    <property type="project" value="UniProtKB-KW"/>
</dbReference>
<keyword evidence="5" id="KW-0804">Transcription</keyword>
<dbReference type="GO" id="GO:0030170">
    <property type="term" value="F:pyridoxal phosphate binding"/>
    <property type="evidence" value="ECO:0007669"/>
    <property type="project" value="InterPro"/>
</dbReference>
<dbReference type="Pfam" id="PF00155">
    <property type="entry name" value="Aminotran_1_2"/>
    <property type="match status" value="1"/>
</dbReference>
<evidence type="ECO:0000313" key="8">
    <source>
        <dbReference type="EMBL" id="RKF23725.1"/>
    </source>
</evidence>
<dbReference type="SUPFAM" id="SSF53383">
    <property type="entry name" value="PLP-dependent transferases"/>
    <property type="match status" value="1"/>
</dbReference>
<evidence type="ECO:0000256" key="6">
    <source>
        <dbReference type="SAM" id="MobiDB-lite"/>
    </source>
</evidence>
<keyword evidence="4" id="KW-0238">DNA-binding</keyword>
<organism evidence="8 9">
    <name type="scientific">Micromonospora globbae</name>
    <dbReference type="NCBI Taxonomy" id="1894969"/>
    <lineage>
        <taxon>Bacteria</taxon>
        <taxon>Bacillati</taxon>
        <taxon>Actinomycetota</taxon>
        <taxon>Actinomycetes</taxon>
        <taxon>Micromonosporales</taxon>
        <taxon>Micromonosporaceae</taxon>
        <taxon>Micromonospora</taxon>
    </lineage>
</organism>
<evidence type="ECO:0000259" key="7">
    <source>
        <dbReference type="PROSITE" id="PS50949"/>
    </source>
</evidence>
<sequence length="463" mass="49673">MVSNPRSTDTRDQVTGAASARRPERLPASALALMFTDRSARGIADRLGDLIHSGELAQGLPLPTVRALAAALHVGPTTIASAWAQLRSRGLIHCDRRHGSFVRGPGRLAGRRFASLPPPPPVRLDLTTAFPDPALLPDLTGPMAAAVAGTQWRTYPDDTVDARLAAVLRATWPFEAEDVTVTTGAQDAVHRVADVVLHPHDRVLVEEAAATSLLDIVEDHRAQAVPVRCDDEGPLPDAMEAALATRPALLLLQTRMASPYGHALSRRRARALAPVLADRDIVILEQDTAHELAPTAGVSLGEFLPERTLLVRSWNKSHGPHLRVGALAGIRRVVSRVRARQKATGGWPSVLNQRALAQMLTDARARETVGRARVVYHQRRQQMVRALRDAGLAPTGVAGLSVWVPVRDAATAIRRLAADGIGIAPGAPFTVHGDGRSHVRIATTLGHDEHARIARVLAEAHHG</sequence>
<evidence type="ECO:0000256" key="2">
    <source>
        <dbReference type="ARBA" id="ARBA00022898"/>
    </source>
</evidence>
<dbReference type="EMBL" id="RAQQ01000035">
    <property type="protein sequence ID" value="RKF23725.1"/>
    <property type="molecule type" value="Genomic_DNA"/>
</dbReference>
<dbReference type="InterPro" id="IPR036390">
    <property type="entry name" value="WH_DNA-bd_sf"/>
</dbReference>
<dbReference type="PROSITE" id="PS50949">
    <property type="entry name" value="HTH_GNTR"/>
    <property type="match status" value="1"/>
</dbReference>
<dbReference type="Gene3D" id="3.90.1150.10">
    <property type="entry name" value="Aspartate Aminotransferase, domain 1"/>
    <property type="match status" value="1"/>
</dbReference>
<accession>A0A420ESS0</accession>
<name>A0A420ESS0_9ACTN</name>
<evidence type="ECO:0000256" key="3">
    <source>
        <dbReference type="ARBA" id="ARBA00023015"/>
    </source>
</evidence>
<keyword evidence="8" id="KW-0808">Transferase</keyword>
<dbReference type="SUPFAM" id="SSF46785">
    <property type="entry name" value="Winged helix' DNA-binding domain"/>
    <property type="match status" value="1"/>
</dbReference>
<keyword evidence="2" id="KW-0663">Pyridoxal phosphate</keyword>
<comment type="similarity">
    <text evidence="1">In the C-terminal section; belongs to the class-I pyridoxal-phosphate-dependent aminotransferase family.</text>
</comment>
<evidence type="ECO:0000256" key="5">
    <source>
        <dbReference type="ARBA" id="ARBA00023163"/>
    </source>
</evidence>
<dbReference type="InterPro" id="IPR015422">
    <property type="entry name" value="PyrdxlP-dep_Trfase_small"/>
</dbReference>
<evidence type="ECO:0000256" key="4">
    <source>
        <dbReference type="ARBA" id="ARBA00023125"/>
    </source>
</evidence>
<dbReference type="CDD" id="cd07377">
    <property type="entry name" value="WHTH_GntR"/>
    <property type="match status" value="1"/>
</dbReference>
<dbReference type="PANTHER" id="PTHR46577">
    <property type="entry name" value="HTH-TYPE TRANSCRIPTIONAL REGULATORY PROTEIN GABR"/>
    <property type="match status" value="1"/>
</dbReference>
<reference evidence="8 9" key="1">
    <citation type="journal article" date="2018" name="Int. J. Syst. Evol. Microbiol.">
        <title>Micromonospora globbae sp. nov., an endophytic actinomycete isolated from roots of Globba winitii C. H. Wright.</title>
        <authorList>
            <person name="Kuncharoen N."/>
            <person name="Pittayakhajonwut P."/>
            <person name="Tanasupawat S."/>
        </authorList>
    </citation>
    <scope>NUCLEOTIDE SEQUENCE [LARGE SCALE GENOMIC DNA]</scope>
    <source>
        <strain evidence="8 9">WPS1-2</strain>
    </source>
</reference>
<dbReference type="Gene3D" id="3.40.640.10">
    <property type="entry name" value="Type I PLP-dependent aspartate aminotransferase-like (Major domain)"/>
    <property type="match status" value="1"/>
</dbReference>
<dbReference type="GO" id="GO:0003677">
    <property type="term" value="F:DNA binding"/>
    <property type="evidence" value="ECO:0007669"/>
    <property type="project" value="UniProtKB-KW"/>
</dbReference>
<feature type="region of interest" description="Disordered" evidence="6">
    <location>
        <begin position="1"/>
        <end position="23"/>
    </location>
</feature>
<protein>
    <submittedName>
        <fullName evidence="8">PLP-dependent aminotransferase family protein</fullName>
    </submittedName>
</protein>
<keyword evidence="3" id="KW-0805">Transcription regulation</keyword>
<dbReference type="InterPro" id="IPR015424">
    <property type="entry name" value="PyrdxlP-dep_Trfase"/>
</dbReference>
<dbReference type="CDD" id="cd00609">
    <property type="entry name" value="AAT_like"/>
    <property type="match status" value="1"/>
</dbReference>
<dbReference type="SMART" id="SM00345">
    <property type="entry name" value="HTH_GNTR"/>
    <property type="match status" value="1"/>
</dbReference>
<dbReference type="GO" id="GO:0003700">
    <property type="term" value="F:DNA-binding transcription factor activity"/>
    <property type="evidence" value="ECO:0007669"/>
    <property type="project" value="InterPro"/>
</dbReference>
<dbReference type="Gene3D" id="1.10.10.10">
    <property type="entry name" value="Winged helix-like DNA-binding domain superfamily/Winged helix DNA-binding domain"/>
    <property type="match status" value="1"/>
</dbReference>
<dbReference type="PANTHER" id="PTHR46577:SF1">
    <property type="entry name" value="HTH-TYPE TRANSCRIPTIONAL REGULATORY PROTEIN GABR"/>
    <property type="match status" value="1"/>
</dbReference>
<feature type="domain" description="HTH gntR-type" evidence="7">
    <location>
        <begin position="37"/>
        <end position="105"/>
    </location>
</feature>
<proteinExistence type="inferred from homology"/>
<gene>
    <name evidence="8" type="ORF">D7I43_29995</name>
</gene>
<keyword evidence="8" id="KW-0032">Aminotransferase</keyword>
<dbReference type="AlphaFoldDB" id="A0A420ESS0"/>